<feature type="compositionally biased region" description="Basic and acidic residues" evidence="1">
    <location>
        <begin position="1"/>
        <end position="15"/>
    </location>
</feature>
<dbReference type="Proteomes" id="UP001231518">
    <property type="component" value="Chromosome 6"/>
</dbReference>
<name>A0AAD7YY90_MYTSE</name>
<proteinExistence type="predicted"/>
<reference evidence="2" key="1">
    <citation type="submission" date="2023-03" db="EMBL/GenBank/DDBJ databases">
        <title>Chromosome-level genomes of two armyworms, Mythimna separata and Mythimna loreyi, provide insights into the biosynthesis and reception of sex pheromones.</title>
        <authorList>
            <person name="Zhao H."/>
        </authorList>
    </citation>
    <scope>NUCLEOTIDE SEQUENCE</scope>
    <source>
        <strain evidence="2">BeijingLab</strain>
        <tissue evidence="2">Pupa</tissue>
    </source>
</reference>
<feature type="region of interest" description="Disordered" evidence="1">
    <location>
        <begin position="1"/>
        <end position="80"/>
    </location>
</feature>
<keyword evidence="3" id="KW-1185">Reference proteome</keyword>
<feature type="compositionally biased region" description="Polar residues" evidence="1">
    <location>
        <begin position="251"/>
        <end position="261"/>
    </location>
</feature>
<sequence>MEKKAQDESSKETFKLHVSSPRIRMSRTNSKEKLFNDQQKIKSTSKLPRIIRMPTRYYKPIENPTKSYDDSGDSLPGPSKLEAVPIKMKKEDMIIPEKPKISHIPRLKSQKEGFKENSVPLNKSRVSNSPLSNQFIPECRNIQRVNLLINPEFGSDDRCPPASIQATRPIPTLGQIYGRMNMIDSDRLNDWFMEFRTPINSIGSSNATTTTSSVQNETYSSSTAYPTNSHHDDLQKTSTIVIQGHEKKRNLSSQSKTTNENIDMRLSPDIEIPARDNEPAVKTMSPNTMQNSKILSLKSSQKSKTIILKKSQESQVEGSMTKSTYQTYCEGPSMDAAPKSSTPRIDVECSTGTSSIQSRPTVVICGTPAPQQVEEGTFTSKSYVSSKSSQSIDADNNTCCSNAQQPTVTPVPRVPVPSYTDCFSEVLQKTTNFEVYQGIELSKPPSTDAPDTEIREKTSVLEGTKDAMEECDGDDSTTLDSLTQNSKSSDDTTLLKSDATEWSCRYHSDNSSDYTCRDSYGRELNKRYYADSRHNEMRERCKKCHRFKRFPSTRYKLPRSFGSWRSGGSIRRLCCRRFNHVWKKTTERWAVWSTRSNAKSRMFRKMFVQNIARAVVWEDVNIQTNVLVYNETGTDGVVTAQKSATMSTMCNMGIFQTMANLNDLGSRASSNSRHVNSGPSMFPFFLNTGEKSSNIITTDKNLSGFQFPTCLQNHCTSFNTYFPWNNDAAMGVNKSTKSCQYEAYIAEHVEQTTSLLKEMEVNLADQPTDTEGLPSSMADQKTSMPAPMQTPILFSSHQIQTKKDMCEVDTITENADTEDLPDFKIHEMTSVPAPAPILFSSHQIQTNQYSCNADTVSQNADTEDLPSFKIHEITSVPTPAPILFSTHQIQTNQYACNADTVSQNADTEDLPSFKIHEMTSVSAPAPVLFSTHQIQTNQYDCNADTVSQNADTQDLTNHTTDEKTSTFAPVQAPIQFSSHHIQTSQNVSKINATQNSNTQNLPKFMTEEKTSTQAPAPILFSSHQIQTNKDVCSTDVDTQNVIVTHNADTQDLPNLKTDVKTSPLTAAPTLFGSQQIQTDMEACNNEATAVAKKFIMCNNAAALKFPLFGSNSSETMPSDSDITYYRPVAGSDITHLISESRTQQALFPILRKYYSNAAPSNRDRDHLVTESATQISPGVSVEMVSMGVATSNQLFVEQTTSISADAIAGHFQFCGEVKPSIQRFNMATQVEEFETMPAEDLETQITPLTAVSVISAGITPSQKLEEEVFMSQCVLMTSEKENLAVQTLQSSRLGFTGTKIMSISSGELSNITPMSNTEDRSLGSNYVIASSSIAVGSDTSMQPSTATTQPVLSNTTMQAAPSNAEVQPVPSNSAFQREPSFDAASSKCFCVSNDEESSISPCQLISCGTDPNMDAFNYTRATSARGLDSYYETEILLNNLIKKALTGSDVGSPTHYTGRSNSNIRSRHHIIHVNMSTNTHVGLETKSIGPTASDISKLSYLNKTDAEIQYIEQQMEKPGDSQEPIISTCMMNQLNNETSTQTEEFDRFEVTPHKSASMMTSYCGLPAAIQVPAMSAMSVKNDGSSYSVVPHTCSGKQALDTETNTNYEQAPVAENLAQTSMVQTQQKSLEVNVFRNSTSGKPAVSKDDIKDSVHNQMMSLSRLIGKKRTECSINSQMEDKWINECHPVESSPHQKKFSNTFNSFNSKKAFGSFMHSDEENQKRKSCSFSLKTESTNDHNPIPYELPKLVLSKDSLADVLPMLKSNELFNKKSQNELILSPLMVDQFTSDNYVSKDVKESMLQACPEICDTEPPGRFNTGSKLSIIVKLDSYIKRTESLPPTGSKKSACVLTTQCVLPPPPPCSGGQLYKPNSCGKLGCVFVYGVPRCVVHKACSNAATQYEPSADNEVNQERENVTHSVGQLTSHCSLRDDQKNTSAMIQEVLSPKVYKALYETTKLVISNDTKPSSKHSNMVAARIDAEVDATKFETPKLMSACVLTSEIMMESNSHCHCKDSQKVSYPPYKRERTVQLARKSTDESHGDSSLENHEENNDECCEACMRKHLVTSCRYYSNLLTKQLDRVRQNLTRHLGAPSMDKIEQPIIEACTMKPSGRNAFATQTLKHGNFYPSRHMSYMVSPATSLTNICKYDKAHLKSVYYMLSAIEGRLRRMKLNSPSSYCQ</sequence>
<gene>
    <name evidence="2" type="ORF">PYW07_015147</name>
</gene>
<evidence type="ECO:0000313" key="2">
    <source>
        <dbReference type="EMBL" id="KAJ8732548.1"/>
    </source>
</evidence>
<feature type="compositionally biased region" description="Polar residues" evidence="1">
    <location>
        <begin position="36"/>
        <end position="46"/>
    </location>
</feature>
<feature type="region of interest" description="Disordered" evidence="1">
    <location>
        <begin position="459"/>
        <end position="490"/>
    </location>
</feature>
<evidence type="ECO:0000256" key="1">
    <source>
        <dbReference type="SAM" id="MobiDB-lite"/>
    </source>
</evidence>
<accession>A0AAD7YY90</accession>
<dbReference type="EMBL" id="JARGEI010000004">
    <property type="protein sequence ID" value="KAJ8732548.1"/>
    <property type="molecule type" value="Genomic_DNA"/>
</dbReference>
<comment type="caution">
    <text evidence="2">The sequence shown here is derived from an EMBL/GenBank/DDBJ whole genome shotgun (WGS) entry which is preliminary data.</text>
</comment>
<feature type="compositionally biased region" description="Basic and acidic residues" evidence="1">
    <location>
        <begin position="459"/>
        <end position="468"/>
    </location>
</feature>
<feature type="region of interest" description="Disordered" evidence="1">
    <location>
        <begin position="331"/>
        <end position="353"/>
    </location>
</feature>
<protein>
    <submittedName>
        <fullName evidence="2">Uncharacterized protein</fullName>
    </submittedName>
</protein>
<organism evidence="2 3">
    <name type="scientific">Mythimna separata</name>
    <name type="common">Oriental armyworm</name>
    <name type="synonym">Pseudaletia separata</name>
    <dbReference type="NCBI Taxonomy" id="271217"/>
    <lineage>
        <taxon>Eukaryota</taxon>
        <taxon>Metazoa</taxon>
        <taxon>Ecdysozoa</taxon>
        <taxon>Arthropoda</taxon>
        <taxon>Hexapoda</taxon>
        <taxon>Insecta</taxon>
        <taxon>Pterygota</taxon>
        <taxon>Neoptera</taxon>
        <taxon>Endopterygota</taxon>
        <taxon>Lepidoptera</taxon>
        <taxon>Glossata</taxon>
        <taxon>Ditrysia</taxon>
        <taxon>Noctuoidea</taxon>
        <taxon>Noctuidae</taxon>
        <taxon>Noctuinae</taxon>
        <taxon>Hadenini</taxon>
        <taxon>Mythimna</taxon>
    </lineage>
</organism>
<feature type="region of interest" description="Disordered" evidence="1">
    <location>
        <begin position="244"/>
        <end position="263"/>
    </location>
</feature>
<feature type="region of interest" description="Disordered" evidence="1">
    <location>
        <begin position="202"/>
        <end position="234"/>
    </location>
</feature>
<evidence type="ECO:0000313" key="3">
    <source>
        <dbReference type="Proteomes" id="UP001231518"/>
    </source>
</evidence>
<feature type="compositionally biased region" description="Polar residues" evidence="1">
    <location>
        <begin position="202"/>
        <end position="228"/>
    </location>
</feature>